<dbReference type="Proteomes" id="UP000306888">
    <property type="component" value="Unassembled WGS sequence"/>
</dbReference>
<keyword evidence="8" id="KW-0032">Aminotransferase</keyword>
<dbReference type="PANTHER" id="PTHR43586:SF4">
    <property type="entry name" value="ISOPENICILLIN N EPIMERASE"/>
    <property type="match status" value="1"/>
</dbReference>
<dbReference type="PIRSF" id="PIRSF005572">
    <property type="entry name" value="NifS"/>
    <property type="match status" value="1"/>
</dbReference>
<dbReference type="GO" id="GO:0030170">
    <property type="term" value="F:pyridoxal phosphate binding"/>
    <property type="evidence" value="ECO:0007669"/>
    <property type="project" value="InterPro"/>
</dbReference>
<evidence type="ECO:0000256" key="5">
    <source>
        <dbReference type="ARBA" id="ARBA00022898"/>
    </source>
</evidence>
<sequence length="382" mass="41654">MIYLDNAATSFPKPSKVYDEVINCMKNYCANPGRGSHDMAIKSALKIMECRDLIGSLFNIKNSLNIAFTSNATEALNIAIKGVLKKGDHVITTTIEHNSVLRPLSSMSRQGVDVTIVQCDKGGFINPLDIKEEIKVNTKAIIVNHASNVLGSIQDIRTIGEISKKYGLIFILDASQSAGSINIDVEKDNIDILAFPGHKGLLGPQGTGGLYIKEGINIKPFKEGGTGSSSNLMVQPKEMPDIIESGTSNTPGIAGLSAGVKFIKKIGIRNIYNEEIELTKQLLEELSKLPFIKLYGNKSIYNRVAVVSFNIEGIDSSVVGEMLNEAEIAIRTGYHCAALIHKSIGTEYMGTVRISPGCFNTSKDIEELIKNIIKIYKLRYIN</sequence>
<dbReference type="GO" id="GO:0008483">
    <property type="term" value="F:transaminase activity"/>
    <property type="evidence" value="ECO:0007669"/>
    <property type="project" value="UniProtKB-KW"/>
</dbReference>
<dbReference type="Gene3D" id="3.40.640.10">
    <property type="entry name" value="Type I PLP-dependent aspartate aminotransferase-like (Major domain)"/>
    <property type="match status" value="1"/>
</dbReference>
<evidence type="ECO:0000256" key="4">
    <source>
        <dbReference type="ARBA" id="ARBA00022679"/>
    </source>
</evidence>
<organism evidence="8 9">
    <name type="scientific">Clostridium sartagoforme</name>
    <dbReference type="NCBI Taxonomy" id="84031"/>
    <lineage>
        <taxon>Bacteria</taxon>
        <taxon>Bacillati</taxon>
        <taxon>Bacillota</taxon>
        <taxon>Clostridia</taxon>
        <taxon>Eubacteriales</taxon>
        <taxon>Clostridiaceae</taxon>
        <taxon>Clostridium</taxon>
    </lineage>
</organism>
<dbReference type="PANTHER" id="PTHR43586">
    <property type="entry name" value="CYSTEINE DESULFURASE"/>
    <property type="match status" value="1"/>
</dbReference>
<evidence type="ECO:0000256" key="1">
    <source>
        <dbReference type="ARBA" id="ARBA00001933"/>
    </source>
</evidence>
<keyword evidence="4 8" id="KW-0808">Transferase</keyword>
<comment type="similarity">
    <text evidence="2">Belongs to the class-V pyridoxal-phosphate-dependent aminotransferase family. Csd subfamily.</text>
</comment>
<evidence type="ECO:0000313" key="8">
    <source>
        <dbReference type="EMBL" id="TGY43540.1"/>
    </source>
</evidence>
<dbReference type="InterPro" id="IPR016454">
    <property type="entry name" value="Cysteine_dSase"/>
</dbReference>
<dbReference type="InterPro" id="IPR000192">
    <property type="entry name" value="Aminotrans_V_dom"/>
</dbReference>
<accession>A0A4V3RLH8</accession>
<dbReference type="NCBIfam" id="TIGR01977">
    <property type="entry name" value="am_tr_V_EF2568"/>
    <property type="match status" value="1"/>
</dbReference>
<dbReference type="AlphaFoldDB" id="A0A4V3RLH8"/>
<name>A0A4V3RLH8_9CLOT</name>
<proteinExistence type="inferred from homology"/>
<dbReference type="InterPro" id="IPR015422">
    <property type="entry name" value="PyrdxlP-dep_Trfase_small"/>
</dbReference>
<keyword evidence="9" id="KW-1185">Reference proteome</keyword>
<comment type="cofactor">
    <cofactor evidence="1">
        <name>pyridoxal 5'-phosphate</name>
        <dbReference type="ChEBI" id="CHEBI:597326"/>
    </cofactor>
</comment>
<evidence type="ECO:0000256" key="3">
    <source>
        <dbReference type="ARBA" id="ARBA00012239"/>
    </source>
</evidence>
<comment type="caution">
    <text evidence="8">The sequence shown here is derived from an EMBL/GenBank/DDBJ whole genome shotgun (WGS) entry which is preliminary data.</text>
</comment>
<evidence type="ECO:0000313" key="9">
    <source>
        <dbReference type="Proteomes" id="UP000306888"/>
    </source>
</evidence>
<dbReference type="SUPFAM" id="SSF53383">
    <property type="entry name" value="PLP-dependent transferases"/>
    <property type="match status" value="1"/>
</dbReference>
<dbReference type="Gene3D" id="3.90.1150.10">
    <property type="entry name" value="Aspartate Aminotransferase, domain 1"/>
    <property type="match status" value="1"/>
</dbReference>
<evidence type="ECO:0000256" key="6">
    <source>
        <dbReference type="ARBA" id="ARBA00050776"/>
    </source>
</evidence>
<dbReference type="InterPro" id="IPR015421">
    <property type="entry name" value="PyrdxlP-dep_Trfase_major"/>
</dbReference>
<feature type="domain" description="Aminotransferase class V" evidence="7">
    <location>
        <begin position="2"/>
        <end position="368"/>
    </location>
</feature>
<dbReference type="GO" id="GO:0031071">
    <property type="term" value="F:cysteine desulfurase activity"/>
    <property type="evidence" value="ECO:0007669"/>
    <property type="project" value="UniProtKB-EC"/>
</dbReference>
<dbReference type="Pfam" id="PF00266">
    <property type="entry name" value="Aminotran_5"/>
    <property type="match status" value="1"/>
</dbReference>
<dbReference type="CDD" id="cd06453">
    <property type="entry name" value="SufS_like"/>
    <property type="match status" value="1"/>
</dbReference>
<dbReference type="InterPro" id="IPR010970">
    <property type="entry name" value="Cys_dSase_SufS"/>
</dbReference>
<dbReference type="InterPro" id="IPR015424">
    <property type="entry name" value="PyrdxlP-dep_Trfase"/>
</dbReference>
<dbReference type="RefSeq" id="WP_136003932.1">
    <property type="nucleotide sequence ID" value="NZ_SRYR01000001.1"/>
</dbReference>
<dbReference type="InterPro" id="IPR010969">
    <property type="entry name" value="Cys_dSase-rel_unknwn_funct"/>
</dbReference>
<dbReference type="EMBL" id="SRYR01000001">
    <property type="protein sequence ID" value="TGY43540.1"/>
    <property type="molecule type" value="Genomic_DNA"/>
</dbReference>
<gene>
    <name evidence="8" type="ORF">E5347_01635</name>
</gene>
<evidence type="ECO:0000256" key="2">
    <source>
        <dbReference type="ARBA" id="ARBA00010447"/>
    </source>
</evidence>
<keyword evidence="5" id="KW-0663">Pyridoxal phosphate</keyword>
<dbReference type="GO" id="GO:0006534">
    <property type="term" value="P:cysteine metabolic process"/>
    <property type="evidence" value="ECO:0007669"/>
    <property type="project" value="InterPro"/>
</dbReference>
<protein>
    <recommendedName>
        <fullName evidence="3">cysteine desulfurase</fullName>
        <ecNumber evidence="3">2.8.1.7</ecNumber>
    </recommendedName>
</protein>
<reference evidence="8 9" key="1">
    <citation type="submission" date="2019-04" db="EMBL/GenBank/DDBJ databases">
        <title>Microbes associate with the intestines of laboratory mice.</title>
        <authorList>
            <person name="Navarre W."/>
            <person name="Wong E."/>
            <person name="Huang K."/>
            <person name="Tropini C."/>
            <person name="Ng K."/>
            <person name="Yu B."/>
        </authorList>
    </citation>
    <scope>NUCLEOTIDE SEQUENCE [LARGE SCALE GENOMIC DNA]</scope>
    <source>
        <strain evidence="8 9">NM50_B9-20</strain>
    </source>
</reference>
<evidence type="ECO:0000259" key="7">
    <source>
        <dbReference type="Pfam" id="PF00266"/>
    </source>
</evidence>
<dbReference type="OrthoDB" id="9804366at2"/>
<dbReference type="EC" id="2.8.1.7" evidence="3"/>
<comment type="catalytic activity">
    <reaction evidence="6">
        <text>(sulfur carrier)-H + L-cysteine = (sulfur carrier)-SH + L-alanine</text>
        <dbReference type="Rhea" id="RHEA:43892"/>
        <dbReference type="Rhea" id="RHEA-COMP:14737"/>
        <dbReference type="Rhea" id="RHEA-COMP:14739"/>
        <dbReference type="ChEBI" id="CHEBI:29917"/>
        <dbReference type="ChEBI" id="CHEBI:35235"/>
        <dbReference type="ChEBI" id="CHEBI:57972"/>
        <dbReference type="ChEBI" id="CHEBI:64428"/>
        <dbReference type="EC" id="2.8.1.7"/>
    </reaction>
</comment>